<dbReference type="AlphaFoldDB" id="A0A2W5DIG2"/>
<dbReference type="Pfam" id="PF10006">
    <property type="entry name" value="DUF2249"/>
    <property type="match status" value="1"/>
</dbReference>
<organism evidence="2 3">
    <name type="scientific">Roseateles depolymerans</name>
    <dbReference type="NCBI Taxonomy" id="76731"/>
    <lineage>
        <taxon>Bacteria</taxon>
        <taxon>Pseudomonadati</taxon>
        <taxon>Pseudomonadota</taxon>
        <taxon>Betaproteobacteria</taxon>
        <taxon>Burkholderiales</taxon>
        <taxon>Sphaerotilaceae</taxon>
        <taxon>Roseateles</taxon>
    </lineage>
</organism>
<dbReference type="GO" id="GO:0008483">
    <property type="term" value="F:transaminase activity"/>
    <property type="evidence" value="ECO:0007669"/>
    <property type="project" value="UniProtKB-KW"/>
</dbReference>
<name>A0A2W5DIG2_9BURK</name>
<evidence type="ECO:0000313" key="3">
    <source>
        <dbReference type="Proteomes" id="UP000249633"/>
    </source>
</evidence>
<dbReference type="EMBL" id="QFOD01000020">
    <property type="protein sequence ID" value="PZP28877.1"/>
    <property type="molecule type" value="Genomic_DNA"/>
</dbReference>
<comment type="caution">
    <text evidence="2">The sequence shown here is derived from an EMBL/GenBank/DDBJ whole genome shotgun (WGS) entry which is preliminary data.</text>
</comment>
<accession>A0A2W5DIG2</accession>
<reference evidence="2 3" key="1">
    <citation type="submission" date="2017-08" db="EMBL/GenBank/DDBJ databases">
        <title>Infants hospitalized years apart are colonized by the same room-sourced microbial strains.</title>
        <authorList>
            <person name="Brooks B."/>
            <person name="Olm M.R."/>
            <person name="Firek B.A."/>
            <person name="Baker R."/>
            <person name="Thomas B.C."/>
            <person name="Morowitz M.J."/>
            <person name="Banfield J.F."/>
        </authorList>
    </citation>
    <scope>NUCLEOTIDE SEQUENCE [LARGE SCALE GENOMIC DNA]</scope>
    <source>
        <strain evidence="2">S2_012_000_R2_81</strain>
    </source>
</reference>
<protein>
    <submittedName>
        <fullName evidence="2">Aminotransferase</fullName>
    </submittedName>
</protein>
<evidence type="ECO:0000259" key="1">
    <source>
        <dbReference type="Pfam" id="PF10006"/>
    </source>
</evidence>
<gene>
    <name evidence="2" type="ORF">DI603_18100</name>
</gene>
<dbReference type="Proteomes" id="UP000249633">
    <property type="component" value="Unassembled WGS sequence"/>
</dbReference>
<feature type="domain" description="DUF2249" evidence="1">
    <location>
        <begin position="10"/>
        <end position="77"/>
    </location>
</feature>
<dbReference type="InterPro" id="IPR018720">
    <property type="entry name" value="DUF2249"/>
</dbReference>
<sequence length="94" mass="10558">MSLTTYGTKIDLRPLRPGERHALTFNTFRSLGASESMELINDHDTRPLQEQFQAQLPGRFSWEYLESGPAWRVRITKLAIEEGSRQCCGACGGA</sequence>
<proteinExistence type="predicted"/>
<evidence type="ECO:0000313" key="2">
    <source>
        <dbReference type="EMBL" id="PZP28877.1"/>
    </source>
</evidence>
<keyword evidence="2" id="KW-0032">Aminotransferase</keyword>
<keyword evidence="2" id="KW-0808">Transferase</keyword>